<dbReference type="Proteomes" id="UP001562425">
    <property type="component" value="Unassembled WGS sequence"/>
</dbReference>
<keyword evidence="3" id="KW-1185">Reference proteome</keyword>
<feature type="compositionally biased region" description="Polar residues" evidence="1">
    <location>
        <begin position="7"/>
        <end position="18"/>
    </location>
</feature>
<sequence>RGLQPVPNISRQNSTASPLLSRKSFDPSSGAPPSPRISRRAFPSKASPGIEDNDIPTSPPVYRRGTSREDTGDVFSRLGAGTQDPSPGGNIKEYIGKLKAGSPLICTHVVEGHSNSVLSIKVSNQTLFTAAA</sequence>
<comment type="caution">
    <text evidence="2">The sequence shown here is derived from an EMBL/GenBank/DDBJ whole genome shotgun (WGS) entry which is preliminary data.</text>
</comment>
<reference evidence="2 3" key="1">
    <citation type="submission" date="2024-05" db="EMBL/GenBank/DDBJ databases">
        <title>Culex pipiens pipiens assembly and annotation.</title>
        <authorList>
            <person name="Alout H."/>
            <person name="Durand T."/>
        </authorList>
    </citation>
    <scope>NUCLEOTIDE SEQUENCE [LARGE SCALE GENOMIC DNA]</scope>
    <source>
        <strain evidence="2">HA-2024</strain>
        <tissue evidence="2">Whole body</tissue>
    </source>
</reference>
<evidence type="ECO:0000256" key="1">
    <source>
        <dbReference type="SAM" id="MobiDB-lite"/>
    </source>
</evidence>
<feature type="non-terminal residue" evidence="2">
    <location>
        <position position="1"/>
    </location>
</feature>
<evidence type="ECO:0000313" key="3">
    <source>
        <dbReference type="Proteomes" id="UP001562425"/>
    </source>
</evidence>
<name>A0ABD1DYI2_CULPP</name>
<accession>A0ABD1DYI2</accession>
<dbReference type="AlphaFoldDB" id="A0ABD1DYI2"/>
<dbReference type="EMBL" id="JBEHCU010000752">
    <property type="protein sequence ID" value="KAL1404165.1"/>
    <property type="molecule type" value="Genomic_DNA"/>
</dbReference>
<gene>
    <name evidence="2" type="ORF">pipiens_000858</name>
</gene>
<feature type="non-terminal residue" evidence="2">
    <location>
        <position position="132"/>
    </location>
</feature>
<evidence type="ECO:0000313" key="2">
    <source>
        <dbReference type="EMBL" id="KAL1404165.1"/>
    </source>
</evidence>
<protein>
    <submittedName>
        <fullName evidence="2">Uncharacterized protein</fullName>
    </submittedName>
</protein>
<proteinExistence type="predicted"/>
<feature type="region of interest" description="Disordered" evidence="1">
    <location>
        <begin position="1"/>
        <end position="93"/>
    </location>
</feature>
<organism evidence="2 3">
    <name type="scientific">Culex pipiens pipiens</name>
    <name type="common">Northern house mosquito</name>
    <dbReference type="NCBI Taxonomy" id="38569"/>
    <lineage>
        <taxon>Eukaryota</taxon>
        <taxon>Metazoa</taxon>
        <taxon>Ecdysozoa</taxon>
        <taxon>Arthropoda</taxon>
        <taxon>Hexapoda</taxon>
        <taxon>Insecta</taxon>
        <taxon>Pterygota</taxon>
        <taxon>Neoptera</taxon>
        <taxon>Endopterygota</taxon>
        <taxon>Diptera</taxon>
        <taxon>Nematocera</taxon>
        <taxon>Culicoidea</taxon>
        <taxon>Culicidae</taxon>
        <taxon>Culicinae</taxon>
        <taxon>Culicini</taxon>
        <taxon>Culex</taxon>
        <taxon>Culex</taxon>
    </lineage>
</organism>